<evidence type="ECO:0000256" key="2">
    <source>
        <dbReference type="ARBA" id="ARBA00022450"/>
    </source>
</evidence>
<dbReference type="InterPro" id="IPR000873">
    <property type="entry name" value="AMP-dep_synth/lig_dom"/>
</dbReference>
<dbReference type="InterPro" id="IPR042099">
    <property type="entry name" value="ANL_N_sf"/>
</dbReference>
<feature type="compositionally biased region" description="Low complexity" evidence="4">
    <location>
        <begin position="6900"/>
        <end position="6911"/>
    </location>
</feature>
<feature type="domain" description="Carrier" evidence="5">
    <location>
        <begin position="2994"/>
        <end position="3069"/>
    </location>
</feature>
<dbReference type="InterPro" id="IPR001031">
    <property type="entry name" value="Thioesterase"/>
</dbReference>
<evidence type="ECO:0000313" key="6">
    <source>
        <dbReference type="EMBL" id="MFC4374718.1"/>
    </source>
</evidence>
<dbReference type="InterPro" id="IPR023213">
    <property type="entry name" value="CAT-like_dom_sf"/>
</dbReference>
<dbReference type="NCBIfam" id="TIGR01733">
    <property type="entry name" value="AA-adenyl-dom"/>
    <property type="match status" value="5"/>
</dbReference>
<dbReference type="Pfam" id="PF00550">
    <property type="entry name" value="PP-binding"/>
    <property type="match status" value="7"/>
</dbReference>
<evidence type="ECO:0000313" key="7">
    <source>
        <dbReference type="Proteomes" id="UP001595844"/>
    </source>
</evidence>
<gene>
    <name evidence="6" type="ORF">ACFO5K_11475</name>
</gene>
<protein>
    <submittedName>
        <fullName evidence="6">Non-ribosomal peptide synthase/polyketide synthase</fullName>
    </submittedName>
</protein>
<evidence type="ECO:0000259" key="5">
    <source>
        <dbReference type="PROSITE" id="PS50075"/>
    </source>
</evidence>
<feature type="compositionally biased region" description="Low complexity" evidence="4">
    <location>
        <begin position="2375"/>
        <end position="2389"/>
    </location>
</feature>
<evidence type="ECO:0000256" key="4">
    <source>
        <dbReference type="SAM" id="MobiDB-lite"/>
    </source>
</evidence>
<feature type="region of interest" description="Disordered" evidence="4">
    <location>
        <begin position="6892"/>
        <end position="6911"/>
    </location>
</feature>
<feature type="compositionally biased region" description="Basic and acidic residues" evidence="4">
    <location>
        <begin position="2395"/>
        <end position="2405"/>
    </location>
</feature>
<keyword evidence="3" id="KW-0597">Phosphoprotein</keyword>
<dbReference type="SUPFAM" id="SSF56801">
    <property type="entry name" value="Acetyl-CoA synthetase-like"/>
    <property type="match status" value="7"/>
</dbReference>
<dbReference type="InterPro" id="IPR020845">
    <property type="entry name" value="AMP-binding_CS"/>
</dbReference>
<keyword evidence="2" id="KW-0596">Phosphopantetheine</keyword>
<name>A0ABV8VJD1_9NOCA</name>
<dbReference type="Pfam" id="PF13193">
    <property type="entry name" value="AMP-binding_C"/>
    <property type="match status" value="6"/>
</dbReference>
<dbReference type="RefSeq" id="WP_378560219.1">
    <property type="nucleotide sequence ID" value="NZ_JBHSDL010000014.1"/>
</dbReference>
<dbReference type="Gene3D" id="3.40.50.1820">
    <property type="entry name" value="alpha/beta hydrolase"/>
    <property type="match status" value="1"/>
</dbReference>
<dbReference type="InterPro" id="IPR020806">
    <property type="entry name" value="PKS_PP-bd"/>
</dbReference>
<dbReference type="InterPro" id="IPR009081">
    <property type="entry name" value="PP-bd_ACP"/>
</dbReference>
<feature type="region of interest" description="Disordered" evidence="4">
    <location>
        <begin position="1383"/>
        <end position="1410"/>
    </location>
</feature>
<dbReference type="Gene3D" id="3.30.559.10">
    <property type="entry name" value="Chloramphenicol acetyltransferase-like domain"/>
    <property type="match status" value="6"/>
</dbReference>
<keyword evidence="7" id="KW-1185">Reference proteome</keyword>
<dbReference type="Proteomes" id="UP001595844">
    <property type="component" value="Unassembled WGS sequence"/>
</dbReference>
<dbReference type="SUPFAM" id="SSF53474">
    <property type="entry name" value="alpha/beta-Hydrolases"/>
    <property type="match status" value="1"/>
</dbReference>
<dbReference type="CDD" id="cd17646">
    <property type="entry name" value="A_NRPS_AB3403-like"/>
    <property type="match status" value="1"/>
</dbReference>
<dbReference type="Gene3D" id="3.40.50.12780">
    <property type="entry name" value="N-terminal domain of ligase-like"/>
    <property type="match status" value="4"/>
</dbReference>
<organism evidence="6 7">
    <name type="scientific">Nocardia halotolerans</name>
    <dbReference type="NCBI Taxonomy" id="1755878"/>
    <lineage>
        <taxon>Bacteria</taxon>
        <taxon>Bacillati</taxon>
        <taxon>Actinomycetota</taxon>
        <taxon>Actinomycetes</taxon>
        <taxon>Mycobacteriales</taxon>
        <taxon>Nocardiaceae</taxon>
        <taxon>Nocardia</taxon>
    </lineage>
</organism>
<dbReference type="Pfam" id="PF00668">
    <property type="entry name" value="Condensation"/>
    <property type="match status" value="7"/>
</dbReference>
<dbReference type="SUPFAM" id="SSF52777">
    <property type="entry name" value="CoA-dependent acyltransferases"/>
    <property type="match status" value="12"/>
</dbReference>
<dbReference type="InterPro" id="IPR045851">
    <property type="entry name" value="AMP-bd_C_sf"/>
</dbReference>
<feature type="region of interest" description="Disordered" evidence="4">
    <location>
        <begin position="2375"/>
        <end position="2442"/>
    </location>
</feature>
<feature type="compositionally biased region" description="Basic and acidic residues" evidence="4">
    <location>
        <begin position="5132"/>
        <end position="5141"/>
    </location>
</feature>
<feature type="region of interest" description="Disordered" evidence="4">
    <location>
        <begin position="5129"/>
        <end position="5161"/>
    </location>
</feature>
<dbReference type="NCBIfam" id="NF003417">
    <property type="entry name" value="PRK04813.1"/>
    <property type="match status" value="12"/>
</dbReference>
<dbReference type="PROSITE" id="PS00455">
    <property type="entry name" value="AMP_BINDING"/>
    <property type="match status" value="7"/>
</dbReference>
<dbReference type="InterPro" id="IPR036736">
    <property type="entry name" value="ACP-like_sf"/>
</dbReference>
<dbReference type="PANTHER" id="PTHR45527">
    <property type="entry name" value="NONRIBOSOMAL PEPTIDE SYNTHETASE"/>
    <property type="match status" value="1"/>
</dbReference>
<dbReference type="InterPro" id="IPR001242">
    <property type="entry name" value="Condensation_dom"/>
</dbReference>
<dbReference type="EMBL" id="JBHSDL010000014">
    <property type="protein sequence ID" value="MFC4374718.1"/>
    <property type="molecule type" value="Genomic_DNA"/>
</dbReference>
<dbReference type="InterPro" id="IPR010071">
    <property type="entry name" value="AA_adenyl_dom"/>
</dbReference>
<dbReference type="CDD" id="cd19540">
    <property type="entry name" value="LCL_NRPS-like"/>
    <property type="match status" value="6"/>
</dbReference>
<dbReference type="NCBIfam" id="NF004282">
    <property type="entry name" value="PRK05691.1"/>
    <property type="match status" value="13"/>
</dbReference>
<dbReference type="Gene3D" id="1.10.1200.10">
    <property type="entry name" value="ACP-like"/>
    <property type="match status" value="6"/>
</dbReference>
<feature type="domain" description="Carrier" evidence="5">
    <location>
        <begin position="613"/>
        <end position="688"/>
    </location>
</feature>
<reference evidence="7" key="1">
    <citation type="journal article" date="2019" name="Int. J. Syst. Evol. Microbiol.">
        <title>The Global Catalogue of Microorganisms (GCM) 10K type strain sequencing project: providing services to taxonomists for standard genome sequencing and annotation.</title>
        <authorList>
            <consortium name="The Broad Institute Genomics Platform"/>
            <consortium name="The Broad Institute Genome Sequencing Center for Infectious Disease"/>
            <person name="Wu L."/>
            <person name="Ma J."/>
        </authorList>
    </citation>
    <scope>NUCLEOTIDE SEQUENCE [LARGE SCALE GENOMIC DNA]</scope>
    <source>
        <strain evidence="7">IBRC-M 10490</strain>
    </source>
</reference>
<dbReference type="SUPFAM" id="SSF47336">
    <property type="entry name" value="ACP-like"/>
    <property type="match status" value="7"/>
</dbReference>
<dbReference type="Gene3D" id="3.30.559.30">
    <property type="entry name" value="Nonribosomal peptide synthetase, condensation domain"/>
    <property type="match status" value="6"/>
</dbReference>
<feature type="region of interest" description="Disordered" evidence="4">
    <location>
        <begin position="1335"/>
        <end position="1370"/>
    </location>
</feature>
<dbReference type="Pfam" id="PF00975">
    <property type="entry name" value="Thioesterase"/>
    <property type="match status" value="1"/>
</dbReference>
<comment type="caution">
    <text evidence="6">The sequence shown here is derived from an EMBL/GenBank/DDBJ whole genome shotgun (WGS) entry which is preliminary data.</text>
</comment>
<feature type="domain" description="Carrier" evidence="5">
    <location>
        <begin position="4081"/>
        <end position="4156"/>
    </location>
</feature>
<feature type="region of interest" description="Disordered" evidence="4">
    <location>
        <begin position="1846"/>
        <end position="1866"/>
    </location>
</feature>
<dbReference type="PROSITE" id="PS00012">
    <property type="entry name" value="PHOSPHOPANTETHEINE"/>
    <property type="match status" value="6"/>
</dbReference>
<dbReference type="InterPro" id="IPR025110">
    <property type="entry name" value="AMP-bd_C"/>
</dbReference>
<feature type="domain" description="Carrier" evidence="5">
    <location>
        <begin position="1776"/>
        <end position="1851"/>
    </location>
</feature>
<dbReference type="Pfam" id="PF00501">
    <property type="entry name" value="AMP-binding"/>
    <property type="match status" value="7"/>
</dbReference>
<feature type="domain" description="Carrier" evidence="5">
    <location>
        <begin position="6326"/>
        <end position="6401"/>
    </location>
</feature>
<dbReference type="SMART" id="SM00823">
    <property type="entry name" value="PKS_PP"/>
    <property type="match status" value="7"/>
</dbReference>
<dbReference type="InterPro" id="IPR006162">
    <property type="entry name" value="Ppantetheine_attach_site"/>
</dbReference>
<accession>A0ABV8VJD1</accession>
<dbReference type="Gene3D" id="3.30.300.30">
    <property type="match status" value="7"/>
</dbReference>
<feature type="region of interest" description="Disordered" evidence="4">
    <location>
        <begin position="7238"/>
        <end position="7271"/>
    </location>
</feature>
<sequence>MTNPTPARAETEQPAALVAAVAAMDPARIAVEFDATTVSYAELDAQLTLMAELTGGALDPDSLVQVVLAELFPTVVDAAEGTFGRLVDALADDAMSVLGIESPAAGQAPTLVDRFVEQAARTPDRVAVQFGAQTLTYAEFDAKVRVLAARLAEMGVGPESLVGLAMRRSVELIVAVHAIVRAGGAYVPLDPDHPVDRLHYVLEVARPVVVVTRAGDEPDLDGAPVLRTDDIDWTDTPAEVRSLARAGNTAYVIFTSGSTGKPKGVAVTHGAIVANLDWRQRCYAMTETDVVLQKTPYTFDVSVWELFWPLQIGARLVVAEPGRHGDPAYLAALIARHRVTVTHFVPAMLAAFVGELAETGASADLSSLRLVFASGEALPAATAARLRTLSATALHNLYGPTEAAVDVTAHEVTAADEVSVPIGGPADDTGLLVLDENLDQVPAGVVGELYLTGVQLARGYVARPGLTADRFVADPHGMPGERMYRTGDLVRRLPSGELEYLGRTDFQVKLRGLRIELGEIEAVLAAHPRVGNAAVLLHRHAAGEALVGYVVSVDGEPLDPAELTAHAKASMPEYMIPALLVQVPAMPVNASGKLDRKALPEPDFRAGAAEFREPRTATERAVAALFATLLEVETVGLDDDFFQLGGNSLIATRAIARLQADFGVRVDVRDFFDSPTVAVLAKLVEDGAADERPALVAGPRPDVLPLSPAQQRMWFLNRFDPDTGAYNIPIAVRLSGALDHAALRGAVGDLIARHEVLRTVYPEVDGLGSQVVLTAERACELLGAEADGAAHSAVAGAAGAANLGEELVAGAISEVGSALSVLLRPVGVAARDLPGVLAREILRGFDVTAAPPVRVRLFEVDGDHVLVLVVHHIAADGWSAGPLVRDTMTAYHARTEGAAPQWVPLPVQYADYTLWQRAVLGAEDDPASQAAGEIAFWRGALAGLPDESGLPADRPRPATASMRGRRVEFTLDADLVSALNAVAAQQGATLFMVLHAALSVLVARLSGTEDVAIGSPVAGRGAAELDDVIGMFVNTAVLRTRVRGAEPFTELLDRVRAEDLAAFEHTTLPFERLVEVLAPPRSAGRHPLFQVALSLQNLPTTSFELPGLRAAAVDLPYDIEKFDLSVTLRATGAGLSGEFSYATDLFDEPTIDRMVRRYTGLLAAIGTDPQTLVTDLPLLIDTELTELTTRTGGESVPAPLLPEVLARAAADPAALAIRDGAHTLTYGALAAASAHLAARLADLGIGPGDLVAVSIPRSAASVTAVWAVIESGAGFLPVDPNYPPDRINHMLADSGAAAGITLAGLVADLPESVPWLVLELGNPGADVAVAVTEPGAGGAADRGPQGAADELGASTDATESGASTDAAEGGAAFDAAEPEIVESGGPVSGVELGTTIDSAPTNARIGVSPGLRRPAPLDPAYVIYTSGTTGLPKGVVIPHAAVAAHLPVQAGRYLAAADARVLHVASPSFDISVAELLLTVCAGATMVVAPNGVFGGAELRELLRVERVTHVVITPSALATVDPEGLDDLRVVVVGGEPCPAELVKRWTTAVPELVFRNGYGPTETTIVTNISEPLGAATPITLGAPVAGVTELVLDQRLRPVPVGVVGELYIAGAQLARGYHRRPALTAARFVTNPYGAPGERMYRTGDTVRWIRRNDVYELEYLGRNDFQVKVRGFRIELGEIDAVLARHPSVHFAATVGHRTDAGATVLAAYVVPVPGAVIDTHALLAHVGAHLPAHMVPAAIMSLDAVPLTPVGKLDRTALPAPIFEAAAYRAPETPAEQAVAAAVAEVLGVQRVGRDDDFFDLGGNSLLATRLMARVGADLDIRIPVRQLFDTPTVRTLAAAADGARGTGAGPALIAGPRPDPLPLSPAQQRMWFMNRFDPGSATDNIPLAVRLTGTLDVAALQAAIVDVLQRHEVLRTRYPERDGHAAAEILPAAGLVPPVHPEIISPEAVADAVRTFAAVGFDLTVDAPIHAALLRVQPAGTAAQDNPPDPEEAVYVLVIVLHHIAADGFSFGPLIRDVLAAYGARAAGTAPQWSPLSVQYADYAVWQHAVLGAAEDTASVAAKQISFWRAALDGLPEQLELPTDRVRPAVASRHGAVHAVDLDTGTHRALAEFARAHGVTVFMAAHAVFAVLLARLSATTDIAIGTPVSGRGDRALDDLVGMFVNTLVLRTEVEPATPFAELLGRVRDTDLAAFGHADVPFERLVEVLDPVRSTARNPLFQVMLSLHEDTARELALPGLTVSGVDLPVGAAKFDLELTLTEHRDETGAPAGISGAFLYATDLFDAPTVAGFAARLRRLLAGVLADPNQPVGDIDLLDRSERTEILTTWNNTTTVDTTPTLATLFADQVAATPEAIAVIIDIDPATAETPPLEAPTALPARTTSTATDHATRRPAHDGSDDTSGGVESARETIAAIGPATGRPAHDGSDDTSGGVESARETIAAIGHATGRPAHGGSDDTSGGAEPVVEMIAARQAAGATERVRDERAATELSYAEFGARVARLARHLIGLGAGPGALVAVAMRRGVDQLVAVHAVLAAGAAYVPVDPDHPAERTAYVLAQTAPVCVLTVTGSGVSVGESVVAVDTLDLSELSAQPVTDEERCGALRPEHLAYVLFTSGSTGRPKGVAVPHRAVVNQLRWLQHAHPLGAEDVVLQKTPFTFDASVWELLWPLQVGARLVLATADGHRDPAYLAAATARHRVSVIQYVPSVLSVVLAETAATQMDSLRLVFAGGEALGTDLARRVRANTGATVVNLYGPTETAIQVTTHEVRDEPGAAVPIGKPVAGTRVYVLDARLRPVPAGVAGELYVAGTQLADGYHSRADLTAERFVADPFGTGQRLYRTGDLVTWRTGPDGPTLHYLGRTDFQVKLRGLRIEPAEIEAALTSVPGVGRAAVLVRSGEGRPDQLVAYVVTDSAASAAGRARPVAAPAPQQSAAPADLDAAVAAVLPSYMVPSAYVFLDELPVNASGKLDRRALPAPEVHEVGYREPGTAVERVVAATFAGVLDLDRVGADDDFFALGGNSLLATQVAARLGTALDARVPVRELFEASTVSGLTHRLEALCGTGSRRGPVAVRRPQRIPLSPAQQRMWFLHRFDPDSAAYHIPVAIRLSGELDSAALRGALGDLIARHETLRTTYPEFDGQATQLVGAPFVPELTVTDVAPAEVPAAVGTVLAGGFDITTEVPVRAALLRVAPTEHVLVLVVHHIAADGWSMGPLTRDLVTAYAARAAGCAPHLPALRVHYADYALWQTEGLGSAEDPDAPLARQLDYWTHRLTGLPDVLTLPADRRRPLVASNRGATFTATLDAELHRGIEELARARRATPFMVLHAGLAVLLARLSAGSDIVVGTPVAGRGHRELDDIVGMFVNTLVLRARVRSDARFSDLLDEVRAGDLDAFDHADVPFESLVDAVNPARSQGYSPLYQVSLALQNQRRSAFELPGLTLSALELPDAPIEVDLDFTFVDRFGGDGRAEGLDLELRYATDLFDAGTVAELFGMLERVLRAAVTAPGTAVGDLALLDGATRADLLAGPHGAEVALHTELAELGITAPLAAHLLDAAAARDPRAVAAVFEGAEITYGALAHRANRMARRLIECGVGPETPVAVAVPRSLELLVVLHGVLAAGGVYVPVDLTQPADRVGYVLETAAPRLVVAAHADDLDQVDTSIRSVTASVHFAAASRSGFPVLTVAQLEDPAQHPVAGTPVTDAERLAPLHPDHPAYVLFTSGSTGTPKGVIVSHRAVVNELCWLRGEYAMSAADRLLQRAPLTFDVSLWELLAPALLGAPLVLLRPGGHLDLAYQAQVLREQRITVVEMVPSVLAAMLAEGLGDALSGLRMLHVGGEELPAPLAATVLATIPGELHNTYGPTEVAITSTFQQIHAPVSQTEQPIGVPTWNVRAYVLDERLHPVPAGVTGELYLAGDQLARGYLGRSDLTADRFVADPYGPEGRRMYRTGDLVRRDRHGALVYLGRNDFQVKIRGLRIELGEIETALGAAPGVTQATVLPATDDAGRQCLVGYVAGEVDLAVVRAHVAGRVPAYMVPTHLVVLETVPLNSAGKLDRSALPAADLSATTAYVAPRPGTQTALAEVIADLLGVPRVGADDDFFTVGGNSLLAMRLVARANAVLGSALDVRDVFDAPTVAGLAARAADHGAALPALTVRPRPDRIPLSLAQTRLWLLNRIDPGSAVYTLPIALRLHGALDTDALWAALADVLERHESLRTVFPADADGPTQVVLPVDQVLPEAMVREVAEADLAEAVRTVIGAGYDLTTQPPLRAALLRRAGEDTSSESRTRGGAGEREHVFVLAVHHIAADGVSTTPLARDLITAYAARAAGRAPEWQPLPVQYPDFTLWQREVLGDATDPASRLARQLSHWRTELAGLAPVLELATDRPRPVVRTGAGAAVGFEVPTEVVAGIDALARCHGVSAFMVVHAAFAVLLSRQGAGADIAVGTPVAGRADAALDDLVGMFVNTLVLRTTIDAGAGFDAVLAEARAADLRAFAHADLPFERLVDELNPVRSTAYSPIVQVMLAFEHRDDTTIELPGLRIGEFVLPAATTQFDLSLAINETTGATGEPGMRGWLRYATDLFDAETVAAFGARFVRVLSAVVADDTVPVGEIDLLTAAESAQLAVWNDTTTAAPDLDATLVSMFAEQARRTPDAVALEFEGHRITYGEFAVRVAQLARWLIAEQVGPGVIVGVGLRRGIDLLVAVHAVQAAGAAYLPLDPDHPADRIADVLATAAPVCVLAAEFPETGTRTIDPRAIDLDGFRGDPVTDADRLRPLRGADLAYVLFTSGSTGKPKGVAVSHTSIVNRLVWMQDTYRLDATATVLHKTPITFDVSVWELFWPLQAGATLVIARPDGHRDPAYLAEIITRTGVDVVHFVPAMLSAFLAEPRAAECVSVRQVFASGEALPAADAQRLRALIPGVAVHNLYGPTEAAVDVTFHEVTAADTVTVPIGAPVANTALHVLDARLRPVPVGVPGELYLAGVQLARGYLARPDLSADRFVAGPYGAPGERMYRTGDLVVRTRTGELEYLGRTDFQVKVRGLRIELGEIEAALLDLDAVDRAVVTVRDDGTGDYLAAYVVPAAPDSGRSVDGHTTTLPAAQMGGAGAVAAAADIADASGTGRDDGARPGDIRPALNLDSHPAPHPDSHPPLNLERVKTRLQQVLPAYMVPTAFVVLAEFPVNASGKLDRRALPAPELVEREFRAPATASEMAVAEVVAEVLGIERVGADDDFFDLGGNSLIATRVAARLGAALDRQVPVARIFETPVVADLAAALDAAEGRTRPALVAGPRPAAIPLSPAQQRMWFLNRFDPDSAGYNVPIAVRLRGALELDALTAAVDDLVERHEVLRTYYPETADGPVQQILPAAEAGVALRVREIDAAEVVDAVTALAATTFDVTAGVPWQVVLYRIGAEEAVLAVVVHHISADGSSVPPLVRDLMTAYLARRDGAAPRWNPLPVQYADYALWQRAVLGEENDPASVAARQLDFWRGELADLPDELALPLDRPRPAVRSLAGGTVPVTLDAATHARLTDLARQSGATLFMVVHTAFAALLGRLSGSGDITVGTPVAGRGEAALEDLVGMFVNTLVFRTRLRAGETFQQLLLRQRATDLAVYAHADVPFERLVEVLDPARSTARHPLFQVGFSFQNFERAELALPGITVSSLDTDNALSQFDLHLIVSDDYAADGSAAGVHGVLTYAHDVFDTETAAAVGARLQRLLTAVATAPQTPLDAIDVLDPVERTRILAQWNATAHDIDRTATLLTSYRARVRANPEATALVFDRTSLSYAAFDERVNRLARHLIAAGAGPDVLVAVGMRRSIDLVVAMYAVLTAGAAYVPIDPDHPVERIGQILETARPHLVVTNEDDRPDLPLAHRSGAGPDIVVLDTVDTTRYPSHPVADSERRAPLHDSNLAYVLFTSGSTGKPKGVAMSHAGIRNQVAWLVEHYRLDATDVYLQKSAATFDLSVWGFFAPLAAGARLVLAAPDGHRDPLYLAELVAAQRVTVIDFVPSMLGVFAAHAEAEQLRSLRLVLAIGEALTPDTVAAVRAKCAAAVHNLYGPTEAAVSVTAWPAEDATGPTVPIGVPEWNTRVYVLDERLRPVPPGVAGELYLAGDQLARGYLGRADLTADRFVADPFAAVCVGRVAEATEAAGRAAEVADAAVEGAAEPGSATAFWPSENPTPTPAARMYRTGDLVRWTRDGVLVYLARSDFQVKFRGQRIELGEIEAALQALPTVRQAAVLVSASPNGDRLVGYAVPTPGADPDPAELRAAVARVLPSYMVPSVVVVLDAFPLNTSGKLDRTALPDPDFVARPFRAPVTGAQRAVAEVFAEVLGREQVGLDDDFFELGGNSLIATRVAARLGAALSTRVPVRALFESTTVAGLADALAAHAGSGARTALVAGARPQRVPLSAAQQRMWLLNRLDPESAAYNIPIAVRLTGDIDANALAAAVTDVLDRHEVLRTAYPAIDGIGHQAVWEFVPAPVVETVDPIAVPAMVAAEIGRGFDVTVAPPVRVRVLRCAPDEVVLVVVIHHISADGFSAGPLLRDTTLAYLARRAGAEPDWAPLPVQYADYTLWQRAVLGSEDDAGSVAARQLRFWRTELDGLPGLLELPTDRPRPALTSNRGASVETVVPPRVWQRVAALARRMEASEFMVAHAALAALLARLAGSSDIAVGTPVAGRGEQALDQLVGMFVNTLVLRTAVDPAASFTALLRQARRVDLDAFENAEVPFERLVDALDPVRSTAHSPLFQVMLAFQNLDGAPAEVVLPDLTVTALDAATTIAKFDLDLVLTDTADGGRAVSLTYATDLFDHTTAVRIAEGYVRILEAVTAEPDAAIGDIDLLTDSDRRLLEAWYDTVPRVSSESGKGNSVGPVSDAFGRSLSTASGVPEAGSATPADAPAAMPEEWARLAPTAEPAAPVGVLPTAFDRQAAATPAAIALVDGESELTYAEFAARVNRLARHLIQHGVGPETPVAVAVRRSTDLLVGLYAVLAAGGTYVPIDPDHPAERITRILRIARPARILTTTGDLPDLVGTDDLARPSATNDLPVTGGLEAWPATGGVSGLSVDGVPSAGDSGSLGESGVIVVDAVDLTGYSSAPVRDDERVRALRPENTAYVIFTSGSTGLPKGVGVPHRAVVNQLEWFARCFGIGAGDVVLHKTPTTFDASIWELLLPQRVGARTVIARPGGHGDPAYLAALIAEQRIDTVQFAPTLLAAYVAHLEADTARDASDRVPRAGSRQPLAGDSNRVRPGEATAHPVSGTGSLRRVFAGGEALPAALAQQVRALTGAQVVNLYGPTETTVQVSSHVVSAGDNHTVPIGAPVDNTKLYVLDARLRPVLPGVTGELYVGGAQVALGYLGAAELTAERFVPNPFGAPGDRMYRTGDLVRLTTARTRAAALEYVGRTDLQVKLNGQRIELGEVEAALRRQPGVAQAAVAVVSDEGADRLVGYVVAADAQQPDAVAHGESVVDAAVLRTALAVELPGHLVPAVVLELDALPVNSSGKLDRDALPRPHLRRAAFRAPVTETEQLVAGAFARVLGLDRIGMDDNFFDLGGNSLTAVQLSSRLSAALDTAVPVAWFFTDPTPAVVVARLRGEEDAADAFAVLLPLRTSGTGAPLFCIHPVGGVSWSFAGLTRHLDSQRPIYGLQSPALTADEPLPATIEDWARRYIAAIREVQPTGPYHLLGWSLGGLLAHAVATGLQAEGEQVAQLAMMDSWLGDGPEQTPLPTVADLLGGLAGDSVGFDADGLAAAAAELGGPLAELDGPRISRIIDAATASMRMVEAYRPRRFDGDLVYFAATVDDPTGSRGAASWAGAVAGTVHRHGIDATHWAMAGEAALARIAAVLDAAAPEGHTTRADARAGAVGA</sequence>
<evidence type="ECO:0000256" key="3">
    <source>
        <dbReference type="ARBA" id="ARBA00022553"/>
    </source>
</evidence>
<dbReference type="InterPro" id="IPR020802">
    <property type="entry name" value="TesA-like"/>
</dbReference>
<feature type="domain" description="Carrier" evidence="5">
    <location>
        <begin position="7532"/>
        <end position="7607"/>
    </location>
</feature>
<dbReference type="SMART" id="SM00824">
    <property type="entry name" value="PKS_TE"/>
    <property type="match status" value="1"/>
</dbReference>
<dbReference type="InterPro" id="IPR029058">
    <property type="entry name" value="AB_hydrolase_fold"/>
</dbReference>
<comment type="cofactor">
    <cofactor evidence="1">
        <name>pantetheine 4'-phosphate</name>
        <dbReference type="ChEBI" id="CHEBI:47942"/>
    </cofactor>
</comment>
<dbReference type="CDD" id="cd05930">
    <property type="entry name" value="A_NRPS"/>
    <property type="match status" value="3"/>
</dbReference>
<dbReference type="Gene3D" id="3.40.50.980">
    <property type="match status" value="9"/>
</dbReference>
<feature type="domain" description="Carrier" evidence="5">
    <location>
        <begin position="5215"/>
        <end position="5290"/>
    </location>
</feature>
<dbReference type="Gene3D" id="2.30.38.10">
    <property type="entry name" value="Luciferase, Domain 3"/>
    <property type="match status" value="4"/>
</dbReference>
<dbReference type="PANTHER" id="PTHR45527:SF1">
    <property type="entry name" value="FATTY ACID SYNTHASE"/>
    <property type="match status" value="1"/>
</dbReference>
<proteinExistence type="predicted"/>
<dbReference type="PROSITE" id="PS50075">
    <property type="entry name" value="CARRIER"/>
    <property type="match status" value="7"/>
</dbReference>
<evidence type="ECO:0000256" key="1">
    <source>
        <dbReference type="ARBA" id="ARBA00001957"/>
    </source>
</evidence>